<keyword evidence="2" id="KW-1185">Reference proteome</keyword>
<gene>
    <name evidence="1" type="ORF">SAMN04488128_103911</name>
</gene>
<accession>A0A1T4T0F4</accession>
<name>A0A1T4T0F4_9BACT</name>
<protein>
    <submittedName>
        <fullName evidence="1">Uncharacterized protein</fullName>
    </submittedName>
</protein>
<proteinExistence type="predicted"/>
<dbReference type="EMBL" id="FUWZ01000003">
    <property type="protein sequence ID" value="SKA33887.1"/>
    <property type="molecule type" value="Genomic_DNA"/>
</dbReference>
<sequence length="76" mass="8493">MNNKTGTLPACLQMVGLFPCIDSLFRGVTSSEDNSITSCTQHTEIFRSVAVYIGHKIPGGRRKCRIAIVYLYMFSF</sequence>
<dbReference type="AlphaFoldDB" id="A0A1T4T0F4"/>
<organism evidence="1 2">
    <name type="scientific">Chitinophaga eiseniae</name>
    <dbReference type="NCBI Taxonomy" id="634771"/>
    <lineage>
        <taxon>Bacteria</taxon>
        <taxon>Pseudomonadati</taxon>
        <taxon>Bacteroidota</taxon>
        <taxon>Chitinophagia</taxon>
        <taxon>Chitinophagales</taxon>
        <taxon>Chitinophagaceae</taxon>
        <taxon>Chitinophaga</taxon>
    </lineage>
</organism>
<evidence type="ECO:0000313" key="2">
    <source>
        <dbReference type="Proteomes" id="UP000190367"/>
    </source>
</evidence>
<dbReference type="Proteomes" id="UP000190367">
    <property type="component" value="Unassembled WGS sequence"/>
</dbReference>
<reference evidence="2" key="1">
    <citation type="submission" date="2017-02" db="EMBL/GenBank/DDBJ databases">
        <authorList>
            <person name="Varghese N."/>
            <person name="Submissions S."/>
        </authorList>
    </citation>
    <scope>NUCLEOTIDE SEQUENCE [LARGE SCALE GENOMIC DNA]</scope>
    <source>
        <strain evidence="2">DSM 22224</strain>
    </source>
</reference>
<dbReference type="STRING" id="634771.SAMN04488128_103911"/>
<evidence type="ECO:0000313" key="1">
    <source>
        <dbReference type="EMBL" id="SKA33887.1"/>
    </source>
</evidence>